<feature type="compositionally biased region" description="Polar residues" evidence="4">
    <location>
        <begin position="148"/>
        <end position="166"/>
    </location>
</feature>
<dbReference type="EMBL" id="JAODUO010000053">
    <property type="protein sequence ID" value="KAK2191358.1"/>
    <property type="molecule type" value="Genomic_DNA"/>
</dbReference>
<accession>A0AAD9PAT4</accession>
<evidence type="ECO:0000256" key="1">
    <source>
        <dbReference type="ARBA" id="ARBA00022737"/>
    </source>
</evidence>
<reference evidence="5" key="1">
    <citation type="journal article" date="2023" name="Mol. Biol. Evol.">
        <title>Third-Generation Sequencing Reveals the Adaptive Role of the Epigenome in Three Deep-Sea Polychaetes.</title>
        <authorList>
            <person name="Perez M."/>
            <person name="Aroh O."/>
            <person name="Sun Y."/>
            <person name="Lan Y."/>
            <person name="Juniper S.K."/>
            <person name="Young C.R."/>
            <person name="Angers B."/>
            <person name="Qian P.Y."/>
        </authorList>
    </citation>
    <scope>NUCLEOTIDE SEQUENCE</scope>
    <source>
        <strain evidence="5">R07B-5</strain>
    </source>
</reference>
<name>A0AAD9PAT4_RIDPI</name>
<dbReference type="GO" id="GO:0032367">
    <property type="term" value="P:intracellular cholesterol transport"/>
    <property type="evidence" value="ECO:0007669"/>
    <property type="project" value="InterPro"/>
</dbReference>
<dbReference type="GO" id="GO:0055037">
    <property type="term" value="C:recycling endosome"/>
    <property type="evidence" value="ECO:0007669"/>
    <property type="project" value="TreeGrafter"/>
</dbReference>
<dbReference type="InterPro" id="IPR011989">
    <property type="entry name" value="ARM-like"/>
</dbReference>
<dbReference type="InterPro" id="IPR040362">
    <property type="entry name" value="RELCH"/>
</dbReference>
<feature type="compositionally biased region" description="Low complexity" evidence="4">
    <location>
        <begin position="411"/>
        <end position="423"/>
    </location>
</feature>
<organism evidence="5 6">
    <name type="scientific">Ridgeia piscesae</name>
    <name type="common">Tubeworm</name>
    <dbReference type="NCBI Taxonomy" id="27915"/>
    <lineage>
        <taxon>Eukaryota</taxon>
        <taxon>Metazoa</taxon>
        <taxon>Spiralia</taxon>
        <taxon>Lophotrochozoa</taxon>
        <taxon>Annelida</taxon>
        <taxon>Polychaeta</taxon>
        <taxon>Sedentaria</taxon>
        <taxon>Canalipalpata</taxon>
        <taxon>Sabellida</taxon>
        <taxon>Siboglinidae</taxon>
        <taxon>Ridgeia</taxon>
    </lineage>
</organism>
<dbReference type="Proteomes" id="UP001209878">
    <property type="component" value="Unassembled WGS sequence"/>
</dbReference>
<dbReference type="InterPro" id="IPR000357">
    <property type="entry name" value="HEAT"/>
</dbReference>
<dbReference type="InterPro" id="IPR021133">
    <property type="entry name" value="HEAT_type_2"/>
</dbReference>
<feature type="region of interest" description="Disordered" evidence="4">
    <location>
        <begin position="313"/>
        <end position="433"/>
    </location>
</feature>
<evidence type="ECO:0000256" key="2">
    <source>
        <dbReference type="PROSITE-ProRule" id="PRU00103"/>
    </source>
</evidence>
<dbReference type="InterPro" id="IPR006594">
    <property type="entry name" value="LisH"/>
</dbReference>
<dbReference type="PROSITE" id="PS50896">
    <property type="entry name" value="LISH"/>
    <property type="match status" value="1"/>
</dbReference>
<evidence type="ECO:0000256" key="3">
    <source>
        <dbReference type="SAM" id="Coils"/>
    </source>
</evidence>
<evidence type="ECO:0000313" key="5">
    <source>
        <dbReference type="EMBL" id="KAK2191358.1"/>
    </source>
</evidence>
<keyword evidence="6" id="KW-1185">Reference proteome</keyword>
<dbReference type="Gene3D" id="1.25.10.10">
    <property type="entry name" value="Leucine-rich Repeat Variant"/>
    <property type="match status" value="2"/>
</dbReference>
<dbReference type="Pfam" id="PF02985">
    <property type="entry name" value="HEAT"/>
    <property type="match status" value="1"/>
</dbReference>
<dbReference type="SUPFAM" id="SSF48371">
    <property type="entry name" value="ARM repeat"/>
    <property type="match status" value="1"/>
</dbReference>
<evidence type="ECO:0008006" key="7">
    <source>
        <dbReference type="Google" id="ProtNLM"/>
    </source>
</evidence>
<protein>
    <recommendedName>
        <fullName evidence="7">LisH domain-containing protein</fullName>
    </recommendedName>
</protein>
<feature type="repeat" description="HEAT" evidence="2">
    <location>
        <begin position="969"/>
        <end position="1007"/>
    </location>
</feature>
<dbReference type="GO" id="GO:0005802">
    <property type="term" value="C:trans-Golgi network"/>
    <property type="evidence" value="ECO:0007669"/>
    <property type="project" value="InterPro"/>
</dbReference>
<feature type="region of interest" description="Disordered" evidence="4">
    <location>
        <begin position="148"/>
        <end position="175"/>
    </location>
</feature>
<evidence type="ECO:0000256" key="4">
    <source>
        <dbReference type="SAM" id="MobiDB-lite"/>
    </source>
</evidence>
<feature type="region of interest" description="Disordered" evidence="4">
    <location>
        <begin position="86"/>
        <end position="105"/>
    </location>
</feature>
<dbReference type="PANTHER" id="PTHR32059:SF0">
    <property type="entry name" value="RAB11-BINDING PROTEIN RELCH"/>
    <property type="match status" value="1"/>
</dbReference>
<keyword evidence="1" id="KW-0677">Repeat</keyword>
<feature type="coiled-coil region" evidence="3">
    <location>
        <begin position="258"/>
        <end position="313"/>
    </location>
</feature>
<dbReference type="PANTHER" id="PTHR32059">
    <property type="entry name" value="RAB11-BINDING PROTEIN RELCH"/>
    <property type="match status" value="1"/>
</dbReference>
<dbReference type="PROSITE" id="PS50077">
    <property type="entry name" value="HEAT_REPEAT"/>
    <property type="match status" value="1"/>
</dbReference>
<feature type="compositionally biased region" description="Polar residues" evidence="4">
    <location>
        <begin position="424"/>
        <end position="433"/>
    </location>
</feature>
<sequence>MAAHLNPFLNENDLIENAIETKSTASEKERSPDLIPETETVSLDVVAAKLIRDSFLLTALELHTELVESGRELHRLRDFFSNPANFERTKQAEPSPPGNLHRTPSCQTFDSLDFARYSDDGDRLESDRVAVLEFELRKAQETIKSLRQSLTRTAESELSTPESATDGTGDFACNDPPRPLERRALNFLVNEYMLLNNYKLTSVTFCEENENQDFDDWDDVGLNLPKPASLIHLYREFSQHVTPSVQSHDFSCSVDLHSDDITDKLNDLDSICDELRERLRVTEEQLQSTTAENKFLAQQLQTMERQVENAQLMKSSTPAVSPICTPSKKPDGQPPSDPRQTAGHPKAKDGEWDEGVAPLHNGDEVDAVEPTHRMEGRHRAEEGAGGKDGEEVGDSLDVLAGTDLPSQDITGQSSQLSSSVSGGKNSENFQWHPNQRRMPATFQKALLDATFHVTQDNRIISEVTQITDSSGFRVVLMLARCLPHIVPNVLLARREELIPLILCAATLHPDSTQRDQLLNILFNLIKRPDKEQREMILTGCVAFAQHVGPSRAEAELLPQCWEQITHKYFERRLLVAEACGALTPYLPNEIRSSLVLSMLQQMLSDDKTEEVRAAVVCSLGVLTGFIDDTDKFKQVCQLMLGTLSDASEKVMLAAHQVFLPSFAMWALELGRIESDIVSYFVQKLDNLVEVALTSQVSSNSMTLPLDKVRFCQLLEMLRELIAPMFVSVLQSGPYVDQLSTTTDSADLTHLPPPSTPLLSLPVMLGGEGQLSRLLHLFEVYISEEWYEPWEALNWVAGDFVPQMLNLINTLDVLDLVVVHNLCGFFYDLCRTFGHTFTVTKVRSKFSVVLSMPDDHLGGKVASGQTALTKCTVPVYAAGILGAFGEEEDRSQLSCFLRDLLCTLSIHRAPLHSLSAALVQLSINPDYHELLLTVLWEGVVHPTADVRCNSAKMFELLVRGLNETLIGTRVVPALITLASDPEISVRIATIPTLGTIMETATDRAILDKVHMQFQTFMDDPIYRDQHTVTLELVQMFARVAPNAEPKFREDCKSVVLSRRAQWFTGRGLDSRLREPMCCSVKKLCASLFTLPCCMNEYLAIDQW</sequence>
<gene>
    <name evidence="5" type="ORF">NP493_53g03007</name>
</gene>
<comment type="caution">
    <text evidence="5">The sequence shown here is derived from an EMBL/GenBank/DDBJ whole genome shotgun (WGS) entry which is preliminary data.</text>
</comment>
<dbReference type="AlphaFoldDB" id="A0AAD9PAT4"/>
<keyword evidence="3" id="KW-0175">Coiled coil</keyword>
<proteinExistence type="predicted"/>
<dbReference type="InterPro" id="IPR016024">
    <property type="entry name" value="ARM-type_fold"/>
</dbReference>
<feature type="compositionally biased region" description="Basic and acidic residues" evidence="4">
    <location>
        <begin position="369"/>
        <end position="390"/>
    </location>
</feature>
<evidence type="ECO:0000313" key="6">
    <source>
        <dbReference type="Proteomes" id="UP001209878"/>
    </source>
</evidence>